<evidence type="ECO:0000313" key="10">
    <source>
        <dbReference type="EMBL" id="CAD8928031.1"/>
    </source>
</evidence>
<feature type="domain" description="Thioredoxin" evidence="9">
    <location>
        <begin position="1"/>
        <end position="108"/>
    </location>
</feature>
<feature type="active site" description="Nucleophile" evidence="7">
    <location>
        <position position="35"/>
    </location>
</feature>
<evidence type="ECO:0000256" key="8">
    <source>
        <dbReference type="PIRSR" id="PIRSR000077-4"/>
    </source>
</evidence>
<dbReference type="Gene3D" id="3.40.30.10">
    <property type="entry name" value="Glutaredoxin"/>
    <property type="match status" value="1"/>
</dbReference>
<gene>
    <name evidence="10" type="ORF">POKL1161_LOCUS384</name>
</gene>
<evidence type="ECO:0000256" key="2">
    <source>
        <dbReference type="ARBA" id="ARBA00022982"/>
    </source>
</evidence>
<dbReference type="AlphaFoldDB" id="A0A7S1CVS2"/>
<dbReference type="GO" id="GO:0016671">
    <property type="term" value="F:oxidoreductase activity, acting on a sulfur group of donors, disulfide as acceptor"/>
    <property type="evidence" value="ECO:0007669"/>
    <property type="project" value="UniProtKB-ARBA"/>
</dbReference>
<feature type="site" description="Contributes to redox potential value" evidence="7">
    <location>
        <position position="36"/>
    </location>
</feature>
<accession>A0A7S1CVS2</accession>
<evidence type="ECO:0000256" key="3">
    <source>
        <dbReference type="ARBA" id="ARBA00023157"/>
    </source>
</evidence>
<evidence type="ECO:0000256" key="7">
    <source>
        <dbReference type="PIRSR" id="PIRSR000077-1"/>
    </source>
</evidence>
<dbReference type="Pfam" id="PF00085">
    <property type="entry name" value="Thioredoxin"/>
    <property type="match status" value="1"/>
</dbReference>
<feature type="disulfide bond" description="Redox-active" evidence="8">
    <location>
        <begin position="35"/>
        <end position="38"/>
    </location>
</feature>
<evidence type="ECO:0000256" key="5">
    <source>
        <dbReference type="ARBA" id="ARBA00038353"/>
    </source>
</evidence>
<evidence type="ECO:0000256" key="6">
    <source>
        <dbReference type="PIRNR" id="PIRNR000077"/>
    </source>
</evidence>
<dbReference type="EMBL" id="HBFV01000563">
    <property type="protein sequence ID" value="CAD8928031.1"/>
    <property type="molecule type" value="Transcribed_RNA"/>
</dbReference>
<feature type="site" description="Deprotonates C-terminal active site Cys" evidence="7">
    <location>
        <position position="29"/>
    </location>
</feature>
<dbReference type="PROSITE" id="PS00194">
    <property type="entry name" value="THIOREDOXIN_1"/>
    <property type="match status" value="1"/>
</dbReference>
<organism evidence="10">
    <name type="scientific">Picochlorum oklahomense</name>
    <dbReference type="NCBI Taxonomy" id="249345"/>
    <lineage>
        <taxon>Eukaryota</taxon>
        <taxon>Viridiplantae</taxon>
        <taxon>Chlorophyta</taxon>
        <taxon>core chlorophytes</taxon>
        <taxon>Trebouxiophyceae</taxon>
        <taxon>Trebouxiophyceae incertae sedis</taxon>
        <taxon>Picochlorum</taxon>
    </lineage>
</organism>
<dbReference type="InterPro" id="IPR013766">
    <property type="entry name" value="Thioredoxin_domain"/>
</dbReference>
<protein>
    <recommendedName>
        <fullName evidence="6">Thioredoxin</fullName>
    </recommendedName>
</protein>
<keyword evidence="2" id="KW-0249">Electron transport</keyword>
<name>A0A7S1CVS2_9CHLO</name>
<dbReference type="PROSITE" id="PS51352">
    <property type="entry name" value="THIOREDOXIN_2"/>
    <property type="match status" value="1"/>
</dbReference>
<dbReference type="PANTHER" id="PTHR46115">
    <property type="entry name" value="THIOREDOXIN-LIKE PROTEIN 1"/>
    <property type="match status" value="1"/>
</dbReference>
<dbReference type="InterPro" id="IPR036249">
    <property type="entry name" value="Thioredoxin-like_sf"/>
</dbReference>
<feature type="active site" description="Nucleophile" evidence="7">
    <location>
        <position position="38"/>
    </location>
</feature>
<dbReference type="PIRSF" id="PIRSF000077">
    <property type="entry name" value="Thioredoxin"/>
    <property type="match status" value="1"/>
</dbReference>
<dbReference type="CDD" id="cd02947">
    <property type="entry name" value="TRX_family"/>
    <property type="match status" value="1"/>
</dbReference>
<keyword evidence="3 8" id="KW-1015">Disulfide bond</keyword>
<reference evidence="10" key="1">
    <citation type="submission" date="2021-01" db="EMBL/GenBank/DDBJ databases">
        <authorList>
            <person name="Corre E."/>
            <person name="Pelletier E."/>
            <person name="Niang G."/>
            <person name="Scheremetjew M."/>
            <person name="Finn R."/>
            <person name="Kale V."/>
            <person name="Holt S."/>
            <person name="Cochrane G."/>
            <person name="Meng A."/>
            <person name="Brown T."/>
            <person name="Cohen L."/>
        </authorList>
    </citation>
    <scope>NUCLEOTIDE SEQUENCE</scope>
    <source>
        <strain evidence="10">CCMP2329</strain>
    </source>
</reference>
<sequence>MGGKVIAIKNKSEWDATLASNAGKAIVVDFTATWCGPCRIIAPEFDRLSEEYPNVVFLKVDVDEVEAVAAACGISAMPTFQVWKNGAKVDELVGASKDKLKELVAKNA</sequence>
<feature type="site" description="Contributes to redox potential value" evidence="7">
    <location>
        <position position="37"/>
    </location>
</feature>
<keyword evidence="4 8" id="KW-0676">Redox-active center</keyword>
<dbReference type="PRINTS" id="PR00421">
    <property type="entry name" value="THIOREDOXIN"/>
</dbReference>
<evidence type="ECO:0000256" key="1">
    <source>
        <dbReference type="ARBA" id="ARBA00022448"/>
    </source>
</evidence>
<comment type="similarity">
    <text evidence="5">Belongs to the thioredoxin family. Plant H-type subfamily.</text>
</comment>
<dbReference type="InterPro" id="IPR005746">
    <property type="entry name" value="Thioredoxin"/>
</dbReference>
<keyword evidence="1" id="KW-0813">Transport</keyword>
<proteinExistence type="inferred from homology"/>
<evidence type="ECO:0000259" key="9">
    <source>
        <dbReference type="PROSITE" id="PS51352"/>
    </source>
</evidence>
<dbReference type="FunFam" id="3.40.30.10:FF:000104">
    <property type="entry name" value="Thioredoxin"/>
    <property type="match status" value="1"/>
</dbReference>
<dbReference type="SUPFAM" id="SSF52833">
    <property type="entry name" value="Thioredoxin-like"/>
    <property type="match status" value="1"/>
</dbReference>
<dbReference type="GO" id="GO:0015035">
    <property type="term" value="F:protein-disulfide reductase activity"/>
    <property type="evidence" value="ECO:0007669"/>
    <property type="project" value="InterPro"/>
</dbReference>
<evidence type="ECO:0000256" key="4">
    <source>
        <dbReference type="ARBA" id="ARBA00023284"/>
    </source>
</evidence>
<dbReference type="InterPro" id="IPR017937">
    <property type="entry name" value="Thioredoxin_CS"/>
</dbReference>